<organism evidence="2">
    <name type="scientific">Arion vulgaris</name>
    <dbReference type="NCBI Taxonomy" id="1028688"/>
    <lineage>
        <taxon>Eukaryota</taxon>
        <taxon>Metazoa</taxon>
        <taxon>Spiralia</taxon>
        <taxon>Lophotrochozoa</taxon>
        <taxon>Mollusca</taxon>
        <taxon>Gastropoda</taxon>
        <taxon>Heterobranchia</taxon>
        <taxon>Euthyneura</taxon>
        <taxon>Panpulmonata</taxon>
        <taxon>Eupulmonata</taxon>
        <taxon>Stylommatophora</taxon>
        <taxon>Helicina</taxon>
        <taxon>Arionoidea</taxon>
        <taxon>Arionidae</taxon>
        <taxon>Arion</taxon>
    </lineage>
</organism>
<name>A0A0B7C3F4_9EUPU</name>
<gene>
    <name evidence="2" type="primary">ORF220595</name>
</gene>
<accession>A0A0B7C3F4</accession>
<proteinExistence type="predicted"/>
<dbReference type="EMBL" id="HACG01052300">
    <property type="protein sequence ID" value="CEK99171.1"/>
    <property type="molecule type" value="Transcribed_RNA"/>
</dbReference>
<evidence type="ECO:0000256" key="1">
    <source>
        <dbReference type="SAM" id="MobiDB-lite"/>
    </source>
</evidence>
<feature type="region of interest" description="Disordered" evidence="1">
    <location>
        <begin position="22"/>
        <end position="48"/>
    </location>
</feature>
<dbReference type="AlphaFoldDB" id="A0A0B7C3F4"/>
<reference evidence="2" key="1">
    <citation type="submission" date="2014-12" db="EMBL/GenBank/DDBJ databases">
        <title>Insight into the proteome of Arion vulgaris.</title>
        <authorList>
            <person name="Aradska J."/>
            <person name="Bulat T."/>
            <person name="Smidak R."/>
            <person name="Sarate P."/>
            <person name="Gangsoo J."/>
            <person name="Sialana F."/>
            <person name="Bilban M."/>
            <person name="Lubec G."/>
        </authorList>
    </citation>
    <scope>NUCLEOTIDE SEQUENCE</scope>
    <source>
        <tissue evidence="2">Skin</tissue>
    </source>
</reference>
<evidence type="ECO:0000313" key="2">
    <source>
        <dbReference type="EMBL" id="CEK99171.1"/>
    </source>
</evidence>
<feature type="non-terminal residue" evidence="2">
    <location>
        <position position="69"/>
    </location>
</feature>
<feature type="non-terminal residue" evidence="2">
    <location>
        <position position="1"/>
    </location>
</feature>
<sequence>NKYGKRDNMALVLVGLTHKHVRRHRQEVQNGSNDSLAAGTTKSWSTKSWSELDIGLNKRAVPRAQAEHL</sequence>
<protein>
    <submittedName>
        <fullName evidence="2">Uncharacterized protein</fullName>
    </submittedName>
</protein>